<dbReference type="PROSITE" id="PS51375">
    <property type="entry name" value="PPR"/>
    <property type="match status" value="4"/>
</dbReference>
<accession>G0TRT9</accession>
<dbReference type="NCBIfam" id="TIGR00756">
    <property type="entry name" value="PPR"/>
    <property type="match status" value="4"/>
</dbReference>
<feature type="repeat" description="PPR" evidence="2">
    <location>
        <begin position="774"/>
        <end position="808"/>
    </location>
</feature>
<evidence type="ECO:0000256" key="1">
    <source>
        <dbReference type="ARBA" id="ARBA00022737"/>
    </source>
</evidence>
<dbReference type="Pfam" id="PF13041">
    <property type="entry name" value="PPR_2"/>
    <property type="match status" value="1"/>
</dbReference>
<dbReference type="InterPro" id="IPR002885">
    <property type="entry name" value="PPR_rpt"/>
</dbReference>
<dbReference type="VEuPathDB" id="TriTrypDB:TvY486_0200730"/>
<feature type="repeat" description="PPR" evidence="2">
    <location>
        <begin position="703"/>
        <end position="733"/>
    </location>
</feature>
<proteinExistence type="predicted"/>
<gene>
    <name evidence="3" type="ORF">TVY486_0200730</name>
</gene>
<dbReference type="AlphaFoldDB" id="G0TRT9"/>
<protein>
    <recommendedName>
        <fullName evidence="4">Kinetoplast polyadenylation/uridylation factor 1</fullName>
    </recommendedName>
</protein>
<dbReference type="GO" id="GO:0003729">
    <property type="term" value="F:mRNA binding"/>
    <property type="evidence" value="ECO:0007669"/>
    <property type="project" value="TreeGrafter"/>
</dbReference>
<dbReference type="EMBL" id="HE573018">
    <property type="protein sequence ID" value="CCC46661.1"/>
    <property type="molecule type" value="Genomic_DNA"/>
</dbReference>
<sequence>MLSCRLLRCSRLAVGAVGLRLNRASSFHPFSQRDEEDLVRVVKTKPRHVLKHVRQQVWRSRKRELHFRNTVTHLMIVLQEFLRKQTIDPSNASQIMEGIMEECVKYAQHDMAHLLFRAFLRFRKYGCVITVDALRHLFESYRENDSSDLMLQLANEMRGDPALRPLCVAAYLFANRPDEAEALQEGLPFSGLTCDDIVALIDGYDKLQKTDKIMAVLESVVDTSVSGSRGAAELTDIFRAFFRVFHKRDDDAAFTKVLHAALKREVKFDSPSFAIILRQRMRHVTCTEEIIAVERELQEFGYTPDVTGSSIIIAAYARLVHFGDRGSEELMLAKVDTLLSSIESRLKQGDPDMDVSAAHIRAVIRGYGAAGRPESIKSAWARMQHSSLTNDVRVYNELFKWFSLMGNVKDVIALKEEMDAAGVQADSQTYTWTLRALGKYYPRHVEKLYAEMLDRHVRPDVHLYTTLIGIFGDLGEMERVEKLTQEMMQREALGTLQLTPITFAVLIRIYGNDLVKAELAYADAKKRAMSDHPHVQTSMLHVYVNHAEGGERVDNFLSTIPSWSTDVYNVLLNKYGKEGQRDKVEELVNRMREKEVVMNDVTFGTLITTYARWGCSDRVREMIQLLKEHGGEVSAAFYSVLASSLSRMGDVEGVTNAWDDLLSSKLFPDTEVYNQFLMLYSRQHNAGKMQAVLNSMMKHIPPNPVTATTVLDMLGKSGRVAEMEALFEDMKASTDTMPTAVTYHQVMNAYAKTGDVAKMKKLHEEYLEKGYGNNAVTYNILADGYGRARRLEQMEEVVQQRRAAEVPMDDLAYCIMIAAYGRMRLKNEVLRLHNEITQPANSHLFSKKVVWAFIDSFCRCGAPEEMEKCVEELKKGTANGEIGGNDVLSLIPYYCRLGDMGAVEKLQSIARGLNVTCHTPP</sequence>
<evidence type="ECO:0000256" key="2">
    <source>
        <dbReference type="PROSITE-ProRule" id="PRU00708"/>
    </source>
</evidence>
<organism evidence="3">
    <name type="scientific">Trypanosoma vivax (strain Y486)</name>
    <dbReference type="NCBI Taxonomy" id="1055687"/>
    <lineage>
        <taxon>Eukaryota</taxon>
        <taxon>Discoba</taxon>
        <taxon>Euglenozoa</taxon>
        <taxon>Kinetoplastea</taxon>
        <taxon>Metakinetoplastina</taxon>
        <taxon>Trypanosomatida</taxon>
        <taxon>Trypanosomatidae</taxon>
        <taxon>Trypanosoma</taxon>
        <taxon>Duttonella</taxon>
    </lineage>
</organism>
<reference evidence="3" key="1">
    <citation type="journal article" date="2012" name="Proc. Natl. Acad. Sci. U.S.A.">
        <title>Antigenic diversity is generated by distinct evolutionary mechanisms in African trypanosome species.</title>
        <authorList>
            <person name="Jackson A.P."/>
            <person name="Berry A."/>
            <person name="Aslett M."/>
            <person name="Allison H.C."/>
            <person name="Burton P."/>
            <person name="Vavrova-Anderson J."/>
            <person name="Brown R."/>
            <person name="Browne H."/>
            <person name="Corton N."/>
            <person name="Hauser H."/>
            <person name="Gamble J."/>
            <person name="Gilderthorp R."/>
            <person name="Marcello L."/>
            <person name="McQuillan J."/>
            <person name="Otto T.D."/>
            <person name="Quail M.A."/>
            <person name="Sanders M.J."/>
            <person name="van Tonder A."/>
            <person name="Ginger M.L."/>
            <person name="Field M.C."/>
            <person name="Barry J.D."/>
            <person name="Hertz-Fowler C."/>
            <person name="Berriman M."/>
        </authorList>
    </citation>
    <scope>NUCLEOTIDE SEQUENCE</scope>
    <source>
        <strain evidence="3">Y486</strain>
    </source>
</reference>
<evidence type="ECO:0008006" key="4">
    <source>
        <dbReference type="Google" id="ProtNLM"/>
    </source>
</evidence>
<dbReference type="PANTHER" id="PTHR47933">
    <property type="entry name" value="PENTATRICOPEPTIDE REPEAT-CONTAINING PROTEIN 1, MITOCHONDRIAL"/>
    <property type="match status" value="1"/>
</dbReference>
<keyword evidence="1" id="KW-0677">Repeat</keyword>
<dbReference type="PANTHER" id="PTHR47933:SF11">
    <property type="entry name" value="PENTATRICOPEPTIDE REPEAT-CONTAINING PROTEIN 2"/>
    <property type="match status" value="1"/>
</dbReference>
<dbReference type="Gene3D" id="1.25.40.10">
    <property type="entry name" value="Tetratricopeptide repeat domain"/>
    <property type="match status" value="4"/>
</dbReference>
<feature type="repeat" description="PPR" evidence="2">
    <location>
        <begin position="739"/>
        <end position="773"/>
    </location>
</feature>
<name>G0TRT9_TRYVY</name>
<dbReference type="InterPro" id="IPR011990">
    <property type="entry name" value="TPR-like_helical_dom_sf"/>
</dbReference>
<feature type="repeat" description="PPR" evidence="2">
    <location>
        <begin position="564"/>
        <end position="598"/>
    </location>
</feature>
<dbReference type="Pfam" id="PF13812">
    <property type="entry name" value="PPR_3"/>
    <property type="match status" value="1"/>
</dbReference>
<evidence type="ECO:0000313" key="3">
    <source>
        <dbReference type="EMBL" id="CCC46661.1"/>
    </source>
</evidence>
<dbReference type="InterPro" id="IPR051240">
    <property type="entry name" value="Mito_RNA-Proc/Resp"/>
</dbReference>
<dbReference type="Pfam" id="PF01535">
    <property type="entry name" value="PPR"/>
    <property type="match status" value="5"/>
</dbReference>